<dbReference type="InterPro" id="IPR027266">
    <property type="entry name" value="TrmE/GcvT-like"/>
</dbReference>
<keyword evidence="4" id="KW-1185">Reference proteome</keyword>
<name>A0A8X8K3N1_9GAMM</name>
<dbReference type="PANTHER" id="PTHR22602:SF0">
    <property type="entry name" value="TRANSFERASE CAF17, MITOCHONDRIAL-RELATED"/>
    <property type="match status" value="1"/>
</dbReference>
<accession>A0A8X8K3N1</accession>
<dbReference type="Pfam" id="PF25455">
    <property type="entry name" value="Beta-barrel_CAF17_C"/>
    <property type="match status" value="1"/>
</dbReference>
<dbReference type="NCBIfam" id="TIGR03317">
    <property type="entry name" value="ygfZ_signature"/>
    <property type="match status" value="1"/>
</dbReference>
<gene>
    <name evidence="3" type="ORF">H9654_13480</name>
</gene>
<dbReference type="PANTHER" id="PTHR22602">
    <property type="entry name" value="TRANSFERASE CAF17, MITOCHONDRIAL-RELATED"/>
    <property type="match status" value="1"/>
</dbReference>
<organism evidence="3 4">
    <name type="scientific">Stenotrophomonas lacuserhaii</name>
    <dbReference type="NCBI Taxonomy" id="2760084"/>
    <lineage>
        <taxon>Bacteria</taxon>
        <taxon>Pseudomonadati</taxon>
        <taxon>Pseudomonadota</taxon>
        <taxon>Gammaproteobacteria</taxon>
        <taxon>Lysobacterales</taxon>
        <taxon>Lysobacteraceae</taxon>
        <taxon>Stenotrophomonas</taxon>
    </lineage>
</organism>
<comment type="caution">
    <text evidence="3">The sequence shown here is derived from an EMBL/GenBank/DDBJ whole genome shotgun (WGS) entry which is preliminary data.</text>
</comment>
<reference evidence="3 4" key="1">
    <citation type="submission" date="2020-08" db="EMBL/GenBank/DDBJ databases">
        <title>A Genomic Blueprint of the Chicken Gut Microbiome.</title>
        <authorList>
            <person name="Gilroy R."/>
            <person name="Ravi A."/>
            <person name="Getino M."/>
            <person name="Pursley I."/>
            <person name="Horton D.L."/>
            <person name="Alikhan N.-F."/>
            <person name="Baker D."/>
            <person name="Gharbi K."/>
            <person name="Hall N."/>
            <person name="Watson M."/>
            <person name="Adriaenssens E.M."/>
            <person name="Foster-Nyarko E."/>
            <person name="Jarju S."/>
            <person name="Secka A."/>
            <person name="Antonio M."/>
            <person name="Oren A."/>
            <person name="Chaudhuri R."/>
            <person name="La Ragione R.M."/>
            <person name="Hildebrand F."/>
            <person name="Pallen M.J."/>
        </authorList>
    </citation>
    <scope>NUCLEOTIDE SEQUENCE [LARGE SCALE GENOMIC DNA]</scope>
    <source>
        <strain evidence="3 4">Sa5BUN4</strain>
    </source>
</reference>
<dbReference type="SUPFAM" id="SSF103025">
    <property type="entry name" value="Folate-binding domain"/>
    <property type="match status" value="1"/>
</dbReference>
<dbReference type="GO" id="GO:0016226">
    <property type="term" value="P:iron-sulfur cluster assembly"/>
    <property type="evidence" value="ECO:0007669"/>
    <property type="project" value="TreeGrafter"/>
</dbReference>
<evidence type="ECO:0000259" key="2">
    <source>
        <dbReference type="Pfam" id="PF25455"/>
    </source>
</evidence>
<evidence type="ECO:0000313" key="3">
    <source>
        <dbReference type="EMBL" id="MBD7955210.1"/>
    </source>
</evidence>
<dbReference type="InterPro" id="IPR017703">
    <property type="entry name" value="YgfZ/GCV_T_CS"/>
</dbReference>
<dbReference type="InterPro" id="IPR057460">
    <property type="entry name" value="CAF17_C"/>
</dbReference>
<protein>
    <submittedName>
        <fullName evidence="3">Folate-binding protein YgfZ</fullName>
    </submittedName>
</protein>
<evidence type="ECO:0000256" key="1">
    <source>
        <dbReference type="ARBA" id="ARBA00022946"/>
    </source>
</evidence>
<dbReference type="Proteomes" id="UP000636938">
    <property type="component" value="Unassembled WGS sequence"/>
</dbReference>
<dbReference type="EMBL" id="JACSQS010000015">
    <property type="protein sequence ID" value="MBD7955210.1"/>
    <property type="molecule type" value="Genomic_DNA"/>
</dbReference>
<sequence>MPRWLNAGSEIDAASVFLPITVAHRIKSAAATVFLLLGRHAFGRGRRRIQRGFSFGVGSGGCLAYHQDSRNAQILDLVHVPDNLSPDLVAYALLEDRQLVSLSGPDAVTFAQAQFSSDVAALSDSHWHWSAWLTAKGRTIAVFQLIRLSSDALLLVLADGDADAIASQLQRFVFRRKVKITRREDLQVRAAFAAPQAAVGATVAGSLEEMLELDLGGTSLLRVMCITPTEADLKTADADAALTAAWRQADLRLGLPRLVPNQREHWTPQQLGLDRLNGYSVRKGCYPGQEIVARTHFLGKAKRALQLLQLSAPAEPGASVEQDGSVLGSIASVADGLALAVLPLETSDGALSVGGAPAQRLPLHDGLAR</sequence>
<evidence type="ECO:0000313" key="4">
    <source>
        <dbReference type="Proteomes" id="UP000636938"/>
    </source>
</evidence>
<feature type="domain" description="CAF17 C-terminal" evidence="2">
    <location>
        <begin position="305"/>
        <end position="358"/>
    </location>
</feature>
<dbReference type="InterPro" id="IPR045179">
    <property type="entry name" value="YgfZ/GcvT"/>
</dbReference>
<keyword evidence="1" id="KW-0809">Transit peptide</keyword>
<dbReference type="Gene3D" id="3.30.1360.120">
    <property type="entry name" value="Probable tRNA modification gtpase trme, domain 1"/>
    <property type="match status" value="1"/>
</dbReference>
<proteinExistence type="predicted"/>
<dbReference type="AlphaFoldDB" id="A0A8X8K3N1"/>